<keyword evidence="6" id="KW-1185">Reference proteome</keyword>
<evidence type="ECO:0000256" key="3">
    <source>
        <dbReference type="PROSITE-ProRule" id="PRU00023"/>
    </source>
</evidence>
<reference evidence="5" key="1">
    <citation type="submission" date="2023-10" db="EMBL/GenBank/DDBJ databases">
        <authorList>
            <person name="Chen Y."/>
            <person name="Shah S."/>
            <person name="Dougan E. K."/>
            <person name="Thang M."/>
            <person name="Chan C."/>
        </authorList>
    </citation>
    <scope>NUCLEOTIDE SEQUENCE [LARGE SCALE GENOMIC DNA]</scope>
</reference>
<dbReference type="PANTHER" id="PTHR24201">
    <property type="entry name" value="ANK_REP_REGION DOMAIN-CONTAINING PROTEIN"/>
    <property type="match status" value="1"/>
</dbReference>
<feature type="repeat" description="ANK" evidence="3">
    <location>
        <begin position="28"/>
        <end position="60"/>
    </location>
</feature>
<evidence type="ECO:0008006" key="7">
    <source>
        <dbReference type="Google" id="ProtNLM"/>
    </source>
</evidence>
<protein>
    <recommendedName>
        <fullName evidence="7">Ankyrin repeat domain-containing protein</fullName>
    </recommendedName>
</protein>
<evidence type="ECO:0000256" key="4">
    <source>
        <dbReference type="SAM" id="MobiDB-lite"/>
    </source>
</evidence>
<dbReference type="InterPro" id="IPR050776">
    <property type="entry name" value="Ank_Repeat/CDKN_Inhibitor"/>
</dbReference>
<dbReference type="Gene3D" id="1.25.40.20">
    <property type="entry name" value="Ankyrin repeat-containing domain"/>
    <property type="match status" value="1"/>
</dbReference>
<dbReference type="SUPFAM" id="SSF48403">
    <property type="entry name" value="Ankyrin repeat"/>
    <property type="match status" value="1"/>
</dbReference>
<feature type="non-terminal residue" evidence="5">
    <location>
        <position position="120"/>
    </location>
</feature>
<organism evidence="5 6">
    <name type="scientific">Prorocentrum cordatum</name>
    <dbReference type="NCBI Taxonomy" id="2364126"/>
    <lineage>
        <taxon>Eukaryota</taxon>
        <taxon>Sar</taxon>
        <taxon>Alveolata</taxon>
        <taxon>Dinophyceae</taxon>
        <taxon>Prorocentrales</taxon>
        <taxon>Prorocentraceae</taxon>
        <taxon>Prorocentrum</taxon>
    </lineage>
</organism>
<evidence type="ECO:0000313" key="6">
    <source>
        <dbReference type="Proteomes" id="UP001189429"/>
    </source>
</evidence>
<name>A0ABN9Y8V4_9DINO</name>
<dbReference type="Pfam" id="PF12796">
    <property type="entry name" value="Ank_2"/>
    <property type="match status" value="1"/>
</dbReference>
<proteinExistence type="predicted"/>
<feature type="non-terminal residue" evidence="5">
    <location>
        <position position="1"/>
    </location>
</feature>
<comment type="caution">
    <text evidence="5">The sequence shown here is derived from an EMBL/GenBank/DDBJ whole genome shotgun (WGS) entry which is preliminary data.</text>
</comment>
<dbReference type="EMBL" id="CAUYUJ010022127">
    <property type="protein sequence ID" value="CAK0909086.1"/>
    <property type="molecule type" value="Genomic_DNA"/>
</dbReference>
<evidence type="ECO:0000256" key="2">
    <source>
        <dbReference type="ARBA" id="ARBA00023043"/>
    </source>
</evidence>
<gene>
    <name evidence="5" type="ORF">PCOR1329_LOCUS83592</name>
</gene>
<evidence type="ECO:0000256" key="1">
    <source>
        <dbReference type="ARBA" id="ARBA00022737"/>
    </source>
</evidence>
<accession>A0ABN9Y8V4</accession>
<dbReference type="InterPro" id="IPR036770">
    <property type="entry name" value="Ankyrin_rpt-contain_sf"/>
</dbReference>
<dbReference type="Proteomes" id="UP001189429">
    <property type="component" value="Unassembled WGS sequence"/>
</dbReference>
<evidence type="ECO:0000313" key="5">
    <source>
        <dbReference type="EMBL" id="CAK0909086.1"/>
    </source>
</evidence>
<dbReference type="PROSITE" id="PS50088">
    <property type="entry name" value="ANK_REPEAT"/>
    <property type="match status" value="1"/>
</dbReference>
<dbReference type="InterPro" id="IPR002110">
    <property type="entry name" value="Ankyrin_rpt"/>
</dbReference>
<keyword evidence="1" id="KW-0677">Repeat</keyword>
<keyword evidence="2 3" id="KW-0040">ANK repeat</keyword>
<sequence>AVATLSHNEIMLKLINGGADLNLAPGALGWTPLHLCAAVGNDDGAGLLIARGATTVQEDAEGNTAEDIAERAGNRSVLDRLRAAAETQPPGQNVPPTPAQRRKLAPLGAAPEQELPEEEA</sequence>
<feature type="region of interest" description="Disordered" evidence="4">
    <location>
        <begin position="84"/>
        <end position="120"/>
    </location>
</feature>